<comment type="caution">
    <text evidence="8">The sequence shown here is derived from an EMBL/GenBank/DDBJ whole genome shotgun (WGS) entry which is preliminary data.</text>
</comment>
<keyword evidence="4 7" id="KW-1133">Transmembrane helix</keyword>
<evidence type="ECO:0000256" key="6">
    <source>
        <dbReference type="RuleBase" id="RU000477"/>
    </source>
</evidence>
<dbReference type="InterPro" id="IPR022357">
    <property type="entry name" value="MIP_CS"/>
</dbReference>
<dbReference type="InterPro" id="IPR023271">
    <property type="entry name" value="Aquaporin-like"/>
</dbReference>
<feature type="transmembrane region" description="Helical" evidence="7">
    <location>
        <begin position="55"/>
        <end position="76"/>
    </location>
</feature>
<feature type="transmembrane region" description="Helical" evidence="7">
    <location>
        <begin position="172"/>
        <end position="195"/>
    </location>
</feature>
<gene>
    <name evidence="8" type="ORF">EWV78_01430</name>
</gene>
<evidence type="ECO:0000256" key="1">
    <source>
        <dbReference type="ARBA" id="ARBA00004141"/>
    </source>
</evidence>
<keyword evidence="3 6" id="KW-0812">Transmembrane</keyword>
<evidence type="ECO:0000313" key="8">
    <source>
        <dbReference type="EMBL" id="TRU40399.1"/>
    </source>
</evidence>
<dbReference type="Gene3D" id="1.20.1080.10">
    <property type="entry name" value="Glycerol uptake facilitator protein"/>
    <property type="match status" value="1"/>
</dbReference>
<evidence type="ECO:0000256" key="2">
    <source>
        <dbReference type="ARBA" id="ARBA00022448"/>
    </source>
</evidence>
<dbReference type="CDD" id="cd00333">
    <property type="entry name" value="MIP"/>
    <property type="match status" value="1"/>
</dbReference>
<accession>A0A552F113</accession>
<dbReference type="PRINTS" id="PR00783">
    <property type="entry name" value="MINTRINSICP"/>
</dbReference>
<dbReference type="PANTHER" id="PTHR45724">
    <property type="entry name" value="AQUAPORIN NIP2-1"/>
    <property type="match status" value="1"/>
</dbReference>
<comment type="subcellular location">
    <subcellularLocation>
        <location evidence="1">Membrane</location>
        <topology evidence="1">Multi-pass membrane protein</topology>
    </subcellularLocation>
</comment>
<keyword evidence="2 6" id="KW-0813">Transport</keyword>
<evidence type="ECO:0000313" key="9">
    <source>
        <dbReference type="Proteomes" id="UP000315113"/>
    </source>
</evidence>
<dbReference type="InterPro" id="IPR034294">
    <property type="entry name" value="Aquaporin_transptr"/>
</dbReference>
<evidence type="ECO:0000256" key="3">
    <source>
        <dbReference type="ARBA" id="ARBA00022692"/>
    </source>
</evidence>
<dbReference type="NCBIfam" id="TIGR00861">
    <property type="entry name" value="MIP"/>
    <property type="match status" value="1"/>
</dbReference>
<dbReference type="PANTHER" id="PTHR45724:SF13">
    <property type="entry name" value="AQUAPORIN NIP1-1-RELATED"/>
    <property type="match status" value="1"/>
</dbReference>
<evidence type="ECO:0000256" key="7">
    <source>
        <dbReference type="SAM" id="Phobius"/>
    </source>
</evidence>
<feature type="transmembrane region" description="Helical" evidence="7">
    <location>
        <begin position="215"/>
        <end position="235"/>
    </location>
</feature>
<reference evidence="8 9" key="1">
    <citation type="submission" date="2019-01" db="EMBL/GenBank/DDBJ databases">
        <title>Coherence of Microcystis species and biogeography revealed through population genomics.</title>
        <authorList>
            <person name="Perez-Carrascal O.M."/>
            <person name="Terrat Y."/>
            <person name="Giani A."/>
            <person name="Fortin N."/>
            <person name="Tromas N."/>
            <person name="Shapiro B.J."/>
        </authorList>
    </citation>
    <scope>NUCLEOTIDE SEQUENCE [LARGE SCALE GENOMIC DNA]</scope>
    <source>
        <strain evidence="8">Ma_MB_F_20061100_S20D</strain>
    </source>
</reference>
<name>A0A552F113_MICAE</name>
<dbReference type="EMBL" id="SFBH01000009">
    <property type="protein sequence ID" value="TRU40399.1"/>
    <property type="molecule type" value="Genomic_DNA"/>
</dbReference>
<dbReference type="SUPFAM" id="SSF81338">
    <property type="entry name" value="Aquaporin-like"/>
    <property type="match status" value="1"/>
</dbReference>
<dbReference type="InterPro" id="IPR000425">
    <property type="entry name" value="MIP"/>
</dbReference>
<dbReference type="PROSITE" id="PS00221">
    <property type="entry name" value="MIP"/>
    <property type="match status" value="1"/>
</dbReference>
<protein>
    <submittedName>
        <fullName evidence="8">Aquaporin</fullName>
    </submittedName>
</protein>
<dbReference type="Pfam" id="PF00230">
    <property type="entry name" value="MIP"/>
    <property type="match status" value="1"/>
</dbReference>
<feature type="transmembrane region" description="Helical" evidence="7">
    <location>
        <begin position="103"/>
        <end position="129"/>
    </location>
</feature>
<feature type="transmembrane region" description="Helical" evidence="7">
    <location>
        <begin position="28"/>
        <end position="49"/>
    </location>
</feature>
<dbReference type="GO" id="GO:0016020">
    <property type="term" value="C:membrane"/>
    <property type="evidence" value="ECO:0007669"/>
    <property type="project" value="UniProtKB-SubCell"/>
</dbReference>
<comment type="similarity">
    <text evidence="6">Belongs to the MIP/aquaporin (TC 1.A.8) family.</text>
</comment>
<organism evidence="8 9">
    <name type="scientific">Microcystis aeruginosa Ma_MB_F_20061100_S20D</name>
    <dbReference type="NCBI Taxonomy" id="2486253"/>
    <lineage>
        <taxon>Bacteria</taxon>
        <taxon>Bacillati</taxon>
        <taxon>Cyanobacteriota</taxon>
        <taxon>Cyanophyceae</taxon>
        <taxon>Oscillatoriophycideae</taxon>
        <taxon>Chroococcales</taxon>
        <taxon>Microcystaceae</taxon>
        <taxon>Microcystis</taxon>
    </lineage>
</organism>
<evidence type="ECO:0000256" key="5">
    <source>
        <dbReference type="ARBA" id="ARBA00023136"/>
    </source>
</evidence>
<dbReference type="GO" id="GO:0015267">
    <property type="term" value="F:channel activity"/>
    <property type="evidence" value="ECO:0007669"/>
    <property type="project" value="InterPro"/>
</dbReference>
<feature type="transmembrane region" description="Helical" evidence="7">
    <location>
        <begin position="141"/>
        <end position="160"/>
    </location>
</feature>
<keyword evidence="5 7" id="KW-0472">Membrane</keyword>
<proteinExistence type="inferred from homology"/>
<dbReference type="Proteomes" id="UP000315113">
    <property type="component" value="Unassembled WGS sequence"/>
</dbReference>
<sequence length="243" mass="25822">MPKPFSIALLSQTRSSFRLLKRSGVRECLAECLGTFILIFAGTGAIMVNQISDGAITHLGISMVFGAVVAALIYALGHISKAHFNPAVTLAFWTSGFFPKSWVIPYIIAQCLGAILASATLVLCLGRVGNLGATLPLQGNWGQAFCIETIITFILMLVILGSGLDRRAPIGFAGIAIGLTVALEATFMGPITGASMNPARSLGPAFVAGIWQHHWVYWIAPILGAQLAVIIYGLLSDGFRDFK</sequence>
<dbReference type="AlphaFoldDB" id="A0A552F113"/>
<evidence type="ECO:0000256" key="4">
    <source>
        <dbReference type="ARBA" id="ARBA00022989"/>
    </source>
</evidence>